<evidence type="ECO:0000313" key="2">
    <source>
        <dbReference type="Proteomes" id="UP001163324"/>
    </source>
</evidence>
<name>A0ACC0V669_9HYPO</name>
<accession>A0ACC0V669</accession>
<organism evidence="1 2">
    <name type="scientific">Trichothecium roseum</name>
    <dbReference type="NCBI Taxonomy" id="47278"/>
    <lineage>
        <taxon>Eukaryota</taxon>
        <taxon>Fungi</taxon>
        <taxon>Dikarya</taxon>
        <taxon>Ascomycota</taxon>
        <taxon>Pezizomycotina</taxon>
        <taxon>Sordariomycetes</taxon>
        <taxon>Hypocreomycetidae</taxon>
        <taxon>Hypocreales</taxon>
        <taxon>Hypocreales incertae sedis</taxon>
        <taxon>Trichothecium</taxon>
    </lineage>
</organism>
<sequence length="478" mass="52419">MGDSAALNSVEEGQLPGNPASTSPADIANDSSQTAAPELLEGRLWVDGCFDFFHHGHAGAIVQARQLGNELYAGVHSDEAILANKGPTVMNLDERVAATNACRWVTRSIAHAPYVTALDFISQYGCKYVVHGDDITSDSDGNDCYRFVKAAGRFKVVKRTPSISTTDLVGRMLLCTRTHFIRSLEAVLEGREGSGTAEEREEDGRAMLQRMKLYATDETGKAPGADVLFWSGPDQAKTVEPGAGEALEAEGTFRKFIDGTGPQPGQRVVYVDGGYDLFSSGHIEFLRQVMLEEEKLAREKGWFGDEAVAQRKADHPQGKDYPPAYVVVGVHEDAVINEWKGVNYPIMNIFERGLCVLQCKYIHAVVFGAPFSPTRSYLSSLPLGAPSAVYHGPTSFMPLTYDPYQAAKAMGIYRGIGEHAFSDVNAGQIVQRIMRSRDMYEARQRAKGVKAGVEAAAREREVLEEEQRRKEDQRSQGN</sequence>
<evidence type="ECO:0000313" key="1">
    <source>
        <dbReference type="EMBL" id="KAI9900981.1"/>
    </source>
</evidence>
<keyword evidence="2" id="KW-1185">Reference proteome</keyword>
<comment type="caution">
    <text evidence="1">The sequence shown here is derived from an EMBL/GenBank/DDBJ whole genome shotgun (WGS) entry which is preliminary data.</text>
</comment>
<reference evidence="1" key="1">
    <citation type="submission" date="2022-10" db="EMBL/GenBank/DDBJ databases">
        <title>Complete Genome of Trichothecium roseum strain YXFP-22015, a Plant Pathogen Isolated from Citrus.</title>
        <authorList>
            <person name="Wang Y."/>
            <person name="Zhu L."/>
        </authorList>
    </citation>
    <scope>NUCLEOTIDE SEQUENCE</scope>
    <source>
        <strain evidence="1">YXFP-22015</strain>
    </source>
</reference>
<protein>
    <submittedName>
        <fullName evidence="1">Uncharacterized protein</fullName>
    </submittedName>
</protein>
<gene>
    <name evidence="1" type="ORF">N3K66_005243</name>
</gene>
<dbReference type="EMBL" id="CM047943">
    <property type="protein sequence ID" value="KAI9900981.1"/>
    <property type="molecule type" value="Genomic_DNA"/>
</dbReference>
<proteinExistence type="predicted"/>
<dbReference type="Proteomes" id="UP001163324">
    <property type="component" value="Chromosome 4"/>
</dbReference>